<evidence type="ECO:0000256" key="1">
    <source>
        <dbReference type="SAM" id="MobiDB-lite"/>
    </source>
</evidence>
<name>A0A366R324_9HYPO</name>
<organism evidence="2 3">
    <name type="scientific">Fusarium coffeatum</name>
    <dbReference type="NCBI Taxonomy" id="231269"/>
    <lineage>
        <taxon>Eukaryota</taxon>
        <taxon>Fungi</taxon>
        <taxon>Dikarya</taxon>
        <taxon>Ascomycota</taxon>
        <taxon>Pezizomycotina</taxon>
        <taxon>Sordariomycetes</taxon>
        <taxon>Hypocreomycetidae</taxon>
        <taxon>Hypocreales</taxon>
        <taxon>Nectriaceae</taxon>
        <taxon>Fusarium</taxon>
        <taxon>Fusarium incarnatum-equiseti species complex</taxon>
    </lineage>
</organism>
<feature type="region of interest" description="Disordered" evidence="1">
    <location>
        <begin position="101"/>
        <end position="129"/>
    </location>
</feature>
<feature type="region of interest" description="Disordered" evidence="1">
    <location>
        <begin position="303"/>
        <end position="349"/>
    </location>
</feature>
<dbReference type="RefSeq" id="XP_031012833.1">
    <property type="nucleotide sequence ID" value="XM_031163128.1"/>
</dbReference>
<protein>
    <submittedName>
        <fullName evidence="2">Uncharacterized protein</fullName>
    </submittedName>
</protein>
<evidence type="ECO:0000313" key="2">
    <source>
        <dbReference type="EMBL" id="RBR11529.1"/>
    </source>
</evidence>
<dbReference type="OrthoDB" id="5378435at2759"/>
<dbReference type="EMBL" id="QKXC01000214">
    <property type="protein sequence ID" value="RBR11529.1"/>
    <property type="molecule type" value="Genomic_DNA"/>
</dbReference>
<feature type="region of interest" description="Disordered" evidence="1">
    <location>
        <begin position="32"/>
        <end position="71"/>
    </location>
</feature>
<feature type="compositionally biased region" description="Basic and acidic residues" evidence="1">
    <location>
        <begin position="307"/>
        <end position="327"/>
    </location>
</feature>
<evidence type="ECO:0000313" key="3">
    <source>
        <dbReference type="Proteomes" id="UP000253153"/>
    </source>
</evidence>
<accession>A0A366R324</accession>
<keyword evidence="3" id="KW-1185">Reference proteome</keyword>
<reference evidence="2 3" key="1">
    <citation type="submission" date="2018-06" db="EMBL/GenBank/DDBJ databases">
        <title>Fusarium incarnatum-equiseti species complex species 28.</title>
        <authorList>
            <person name="Gardiner D.M."/>
        </authorList>
    </citation>
    <scope>NUCLEOTIDE SEQUENCE [LARGE SCALE GENOMIC DNA]</scope>
    <source>
        <strain evidence="2 3">FIESC_28</strain>
    </source>
</reference>
<dbReference type="AlphaFoldDB" id="A0A366R324"/>
<feature type="compositionally biased region" description="Acidic residues" evidence="1">
    <location>
        <begin position="328"/>
        <end position="349"/>
    </location>
</feature>
<sequence length="349" mass="38662">MMHPLFGVQPAGPLPVTYPHDVMLDDHAQQMACSQTSRRFSRGSNGQRSGGNSTRITKPSSASNSPRSSGLMARRKTLMNDGNSQRRQQQIMDQLSSFYDVESQQHTQRSSRPLSWHPSSYGQASTQQHMHALTPSYTPADQHDLYGNFSHYSPMMGSTSCGTSPLAFPHLPLPYQHADNMPYNAYPGAGISHHSPAASFTADTRSMPATSAPADTSYNNGWDWNNFIMHGFGATTPPTPETLPQSHLSQPAVSEDIQYQALEDASEEEGEILVGMGLYDAPEKFNEDPQLDNYRSTVSSLLGSSFRSHEPSGKGLKLEETWEPPKSEDEDEDDEEEEDDDEEDKDDEE</sequence>
<feature type="compositionally biased region" description="Low complexity" evidence="1">
    <location>
        <begin position="42"/>
        <end position="69"/>
    </location>
</feature>
<dbReference type="GeneID" id="41998424"/>
<gene>
    <name evidence="2" type="ORF">FIESC28_08991</name>
</gene>
<dbReference type="Proteomes" id="UP000253153">
    <property type="component" value="Unassembled WGS sequence"/>
</dbReference>
<proteinExistence type="predicted"/>
<comment type="caution">
    <text evidence="2">The sequence shown here is derived from an EMBL/GenBank/DDBJ whole genome shotgun (WGS) entry which is preliminary data.</text>
</comment>